<evidence type="ECO:0000313" key="8">
    <source>
        <dbReference type="EMBL" id="EZP79293.1"/>
    </source>
</evidence>
<evidence type="ECO:0000313" key="7">
    <source>
        <dbReference type="EMBL" id="AOR79612.1"/>
    </source>
</evidence>
<feature type="domain" description="Multidrug resistance protein MdtA-like barrel-sandwich hybrid" evidence="4">
    <location>
        <begin position="63"/>
        <end position="204"/>
    </location>
</feature>
<dbReference type="AlphaFoldDB" id="A0A031JR68"/>
<evidence type="ECO:0000256" key="2">
    <source>
        <dbReference type="ARBA" id="ARBA00009477"/>
    </source>
</evidence>
<dbReference type="PROSITE" id="PS51257">
    <property type="entry name" value="PROKAR_LIPOPROTEIN"/>
    <property type="match status" value="1"/>
</dbReference>
<dbReference type="SUPFAM" id="SSF111369">
    <property type="entry name" value="HlyD-like secretion proteins"/>
    <property type="match status" value="1"/>
</dbReference>
<dbReference type="RefSeq" id="WP_036528393.1">
    <property type="nucleotide sequence ID" value="NZ_CP017076.1"/>
</dbReference>
<evidence type="ECO:0000259" key="4">
    <source>
        <dbReference type="Pfam" id="PF25917"/>
    </source>
</evidence>
<dbReference type="KEGG" id="nre:BES08_22730"/>
<evidence type="ECO:0000256" key="1">
    <source>
        <dbReference type="ARBA" id="ARBA00004196"/>
    </source>
</evidence>
<feature type="domain" description="Multidrug resistance protein MdtA-like C-terminal permuted SH3" evidence="6">
    <location>
        <begin position="299"/>
        <end position="358"/>
    </location>
</feature>
<organism evidence="8 9">
    <name type="scientific">Novosphingobium resinovorum</name>
    <dbReference type="NCBI Taxonomy" id="158500"/>
    <lineage>
        <taxon>Bacteria</taxon>
        <taxon>Pseudomonadati</taxon>
        <taxon>Pseudomonadota</taxon>
        <taxon>Alphaproteobacteria</taxon>
        <taxon>Sphingomonadales</taxon>
        <taxon>Sphingomonadaceae</taxon>
        <taxon>Novosphingobium</taxon>
    </lineage>
</organism>
<dbReference type="PANTHER" id="PTHR30158">
    <property type="entry name" value="ACRA/E-RELATED COMPONENT OF DRUG EFFLUX TRANSPORTER"/>
    <property type="match status" value="1"/>
</dbReference>
<dbReference type="InterPro" id="IPR058625">
    <property type="entry name" value="MdtA-like_BSH"/>
</dbReference>
<dbReference type="NCBIfam" id="TIGR01730">
    <property type="entry name" value="RND_mfp"/>
    <property type="match status" value="1"/>
</dbReference>
<dbReference type="eggNOG" id="COG0845">
    <property type="taxonomic scope" value="Bacteria"/>
</dbReference>
<dbReference type="InterPro" id="IPR058627">
    <property type="entry name" value="MdtA-like_C"/>
</dbReference>
<accession>A0A031JR68</accession>
<dbReference type="Gene3D" id="2.40.50.100">
    <property type="match status" value="1"/>
</dbReference>
<dbReference type="Pfam" id="PF25876">
    <property type="entry name" value="HH_MFP_RND"/>
    <property type="match status" value="1"/>
</dbReference>
<dbReference type="Pfam" id="PF25967">
    <property type="entry name" value="RND-MFP_C"/>
    <property type="match status" value="1"/>
</dbReference>
<dbReference type="GO" id="GO:0005886">
    <property type="term" value="C:plasma membrane"/>
    <property type="evidence" value="ECO:0007669"/>
    <property type="project" value="UniProtKB-SubCell"/>
</dbReference>
<evidence type="ECO:0000259" key="6">
    <source>
        <dbReference type="Pfam" id="PF25967"/>
    </source>
</evidence>
<dbReference type="GO" id="GO:0046677">
    <property type="term" value="P:response to antibiotic"/>
    <property type="evidence" value="ECO:0007669"/>
    <property type="project" value="TreeGrafter"/>
</dbReference>
<evidence type="ECO:0000313" key="9">
    <source>
        <dbReference type="Proteomes" id="UP000024329"/>
    </source>
</evidence>
<dbReference type="EMBL" id="CP017076">
    <property type="protein sequence ID" value="AOR79612.1"/>
    <property type="molecule type" value="Genomic_DNA"/>
</dbReference>
<keyword evidence="10" id="KW-1185">Reference proteome</keyword>
<name>A0A031JR68_9SPHN</name>
<evidence type="ECO:0000259" key="3">
    <source>
        <dbReference type="Pfam" id="PF25876"/>
    </source>
</evidence>
<protein>
    <submittedName>
        <fullName evidence="7">Efflux transporter periplasmic adaptor subunit</fullName>
    </submittedName>
    <submittedName>
        <fullName evidence="8">Membrane fusion protein</fullName>
    </submittedName>
</protein>
<dbReference type="Pfam" id="PF25944">
    <property type="entry name" value="Beta-barrel_RND"/>
    <property type="match status" value="1"/>
</dbReference>
<gene>
    <name evidence="7" type="ORF">BES08_22730</name>
    <name evidence="8" type="ORF">BV97_04182</name>
</gene>
<dbReference type="InterPro" id="IPR006143">
    <property type="entry name" value="RND_pump_MFP"/>
</dbReference>
<dbReference type="Proteomes" id="UP000024329">
    <property type="component" value="Unassembled WGS sequence"/>
</dbReference>
<dbReference type="Pfam" id="PF25917">
    <property type="entry name" value="BSH_RND"/>
    <property type="match status" value="1"/>
</dbReference>
<sequence length="386" mass="41212">MTRIVVGTGLLALAPACLLLSSCGKDEGKKDKAPPTVGFVVVQPTSVPVDTELAGRVSALQMSEVRPQVAGIVRRRFFKEGSLVTKGQTLYEIDPRVYSAAVDEAVANRNSAMASADSARELADRYKPLADMEAVARQDYVNAAAQARQTRAAVAQAQARLRSAQVSLQFTRVPAPISGRIGRSLFTEGALVTANQAEPLAVIQRMDPVFVDIQQSSAELLRLRRALADGSTPGDASVRLKLEDGSDYELPGKIAFSEVIVDPTTGTVTLRASFPNPDGVLLPGMFVRARFVQQVNSRAFLIPQQALRRDPRGAASVYVVEGDKAVERKVVVPSAQGTSWVVTSGLKPGDRLIIQGLGNIRPDIAVKPVPASEPQKVAPKKTKKGA</sequence>
<reference evidence="7" key="2">
    <citation type="submission" date="2016-08" db="EMBL/GenBank/DDBJ databases">
        <authorList>
            <person name="Seilhamer J.J."/>
        </authorList>
    </citation>
    <scope>NUCLEOTIDE SEQUENCE [LARGE SCALE GENOMIC DNA]</scope>
    <source>
        <strain evidence="7">SA1</strain>
        <plasmid evidence="7">pSA1</plasmid>
    </source>
</reference>
<reference evidence="10" key="3">
    <citation type="journal article" date="2017" name="J. Biotechnol.">
        <title>Complete genome sequence of Novosphingobium resinovorum SA1, a versatile xenobiotic-degrading bacterium capable of utilizing sulfanilic acid.</title>
        <authorList>
            <person name="Hegedus B."/>
            <person name="Kos P.B."/>
            <person name="Balint B."/>
            <person name="Maroti G."/>
            <person name="Gan H.M."/>
            <person name="Perei K."/>
            <person name="Rakhely G."/>
        </authorList>
    </citation>
    <scope>NUCLEOTIDE SEQUENCE [LARGE SCALE GENOMIC DNA]</scope>
    <source>
        <strain evidence="10">SA1</strain>
    </source>
</reference>
<dbReference type="InterPro" id="IPR058626">
    <property type="entry name" value="MdtA-like_b-barrel"/>
</dbReference>
<dbReference type="GO" id="GO:0022857">
    <property type="term" value="F:transmembrane transporter activity"/>
    <property type="evidence" value="ECO:0007669"/>
    <property type="project" value="InterPro"/>
</dbReference>
<dbReference type="FunFam" id="2.40.420.20:FF:000001">
    <property type="entry name" value="Efflux RND transporter periplasmic adaptor subunit"/>
    <property type="match status" value="1"/>
</dbReference>
<dbReference type="PANTHER" id="PTHR30158:SF3">
    <property type="entry name" value="MULTIDRUG EFFLUX PUMP SUBUNIT ACRA-RELATED"/>
    <property type="match status" value="1"/>
</dbReference>
<comment type="subcellular location">
    <subcellularLocation>
        <location evidence="1">Cell envelope</location>
    </subcellularLocation>
</comment>
<feature type="domain" description="Multidrug resistance protein MdtA-like alpha-helical hairpin" evidence="3">
    <location>
        <begin position="103"/>
        <end position="171"/>
    </location>
</feature>
<dbReference type="Gene3D" id="2.40.30.170">
    <property type="match status" value="1"/>
</dbReference>
<dbReference type="OrthoDB" id="9816569at2"/>
<feature type="domain" description="Multidrug resistance protein MdtA-like beta-barrel" evidence="5">
    <location>
        <begin position="208"/>
        <end position="291"/>
    </location>
</feature>
<dbReference type="PATRIC" id="fig|158500.4.peg.4251"/>
<proteinExistence type="inferred from homology"/>
<geneLocation type="plasmid" evidence="7 10">
    <name>pSA1</name>
</geneLocation>
<dbReference type="InterPro" id="IPR058624">
    <property type="entry name" value="MdtA-like_HH"/>
</dbReference>
<keyword evidence="7" id="KW-0614">Plasmid</keyword>
<dbReference type="Proteomes" id="UP000094626">
    <property type="component" value="Plasmid pSA1"/>
</dbReference>
<dbReference type="Gene3D" id="2.40.420.20">
    <property type="match status" value="1"/>
</dbReference>
<dbReference type="EMBL" id="JFYZ01000028">
    <property type="protein sequence ID" value="EZP79293.1"/>
    <property type="molecule type" value="Genomic_DNA"/>
</dbReference>
<comment type="similarity">
    <text evidence="2">Belongs to the membrane fusion protein (MFP) (TC 8.A.1) family.</text>
</comment>
<evidence type="ECO:0000313" key="10">
    <source>
        <dbReference type="Proteomes" id="UP000094626"/>
    </source>
</evidence>
<dbReference type="Gene3D" id="1.10.287.470">
    <property type="entry name" value="Helix hairpin bin"/>
    <property type="match status" value="1"/>
</dbReference>
<evidence type="ECO:0000259" key="5">
    <source>
        <dbReference type="Pfam" id="PF25944"/>
    </source>
</evidence>
<reference evidence="8 9" key="1">
    <citation type="submission" date="2014-03" db="EMBL/GenBank/DDBJ databases">
        <title>Whole genome sequence of Novosphingobium resinovorum KF1.</title>
        <authorList>
            <person name="Gan H.M."/>
            <person name="Gan H.Y."/>
            <person name="Chew T.H."/>
            <person name="Savka M.A."/>
        </authorList>
    </citation>
    <scope>NUCLEOTIDE SEQUENCE [LARGE SCALE GENOMIC DNA]</scope>
    <source>
        <strain evidence="8 9">KF1</strain>
    </source>
</reference>